<evidence type="ECO:0000256" key="2">
    <source>
        <dbReference type="ARBA" id="ARBA00004245"/>
    </source>
</evidence>
<organism evidence="7 8">
    <name type="scientific">Batrachochytrium salamandrivorans</name>
    <dbReference type="NCBI Taxonomy" id="1357716"/>
    <lineage>
        <taxon>Eukaryota</taxon>
        <taxon>Fungi</taxon>
        <taxon>Fungi incertae sedis</taxon>
        <taxon>Chytridiomycota</taxon>
        <taxon>Chytridiomycota incertae sedis</taxon>
        <taxon>Chytridiomycetes</taxon>
        <taxon>Rhizophydiales</taxon>
        <taxon>Rhizophydiales incertae sedis</taxon>
        <taxon>Batrachochytrium</taxon>
    </lineage>
</organism>
<dbReference type="PANTHER" id="PTHR21490:SF0">
    <property type="entry name" value="ENKURIN"/>
    <property type="match status" value="1"/>
</dbReference>
<gene>
    <name evidence="7" type="ORF">BASA50_004428</name>
</gene>
<evidence type="ECO:0000256" key="3">
    <source>
        <dbReference type="ARBA" id="ARBA00022490"/>
    </source>
</evidence>
<dbReference type="InterPro" id="IPR052102">
    <property type="entry name" value="Enkurin_domain-protein"/>
</dbReference>
<dbReference type="Proteomes" id="UP001648503">
    <property type="component" value="Unassembled WGS sequence"/>
</dbReference>
<dbReference type="Pfam" id="PF13864">
    <property type="entry name" value="Enkurin"/>
    <property type="match status" value="1"/>
</dbReference>
<protein>
    <recommendedName>
        <fullName evidence="6">Enkurin domain-containing protein</fullName>
    </recommendedName>
</protein>
<evidence type="ECO:0000256" key="1">
    <source>
        <dbReference type="ARBA" id="ARBA00004138"/>
    </source>
</evidence>
<keyword evidence="5" id="KW-0966">Cell projection</keyword>
<reference evidence="7 8" key="1">
    <citation type="submission" date="2021-02" db="EMBL/GenBank/DDBJ databases">
        <title>Variation within the Batrachochytrium salamandrivorans European outbreak.</title>
        <authorList>
            <person name="Kelly M."/>
            <person name="Pasmans F."/>
            <person name="Shea T.P."/>
            <person name="Munoz J.F."/>
            <person name="Carranza S."/>
            <person name="Cuomo C.A."/>
            <person name="Martel A."/>
        </authorList>
    </citation>
    <scope>NUCLEOTIDE SEQUENCE [LARGE SCALE GENOMIC DNA]</scope>
    <source>
        <strain evidence="7 8">AMFP18/2</strain>
    </source>
</reference>
<sequence>MNAPSTPQQLSSKKTSTACANIGKTSKCNKSVFIPADVNNETVYKLITEEYMAPAKDKRYRSQFADQAREEYNSSRMPDASMGPAKVQVNAISDFLRKGGRAKMSIPVQKSMPDKTIRKAPIPTSMSVPISPSKKNFVKQNALDNINSMASKHQSAPPSYIAKKDYGRAPDYLKRRITELKELEHHRTQELTEMTNSRNMAEGVVPLPDEERSRILDGLQANWEKLNSDYQRLSLTVDTVPKIARKVSMEQQLKQYEELIERFSNTNIHVNFNGLYN</sequence>
<keyword evidence="3" id="KW-0963">Cytoplasm</keyword>
<feature type="domain" description="Enkurin" evidence="6">
    <location>
        <begin position="179"/>
        <end position="271"/>
    </location>
</feature>
<evidence type="ECO:0000313" key="8">
    <source>
        <dbReference type="Proteomes" id="UP001648503"/>
    </source>
</evidence>
<comment type="caution">
    <text evidence="7">The sequence shown here is derived from an EMBL/GenBank/DDBJ whole genome shotgun (WGS) entry which is preliminary data.</text>
</comment>
<accession>A0ABQ8FFP8</accession>
<comment type="subcellular location">
    <subcellularLocation>
        <location evidence="1">Cell projection</location>
        <location evidence="1">Cilium</location>
    </subcellularLocation>
    <subcellularLocation>
        <location evidence="2">Cytoplasm</location>
        <location evidence="2">Cytoskeleton</location>
    </subcellularLocation>
</comment>
<name>A0ABQ8FFP8_9FUNG</name>
<dbReference type="InterPro" id="IPR027012">
    <property type="entry name" value="Enkurin_dom"/>
</dbReference>
<evidence type="ECO:0000256" key="4">
    <source>
        <dbReference type="ARBA" id="ARBA00023212"/>
    </source>
</evidence>
<evidence type="ECO:0000256" key="5">
    <source>
        <dbReference type="ARBA" id="ARBA00023273"/>
    </source>
</evidence>
<dbReference type="PROSITE" id="PS51665">
    <property type="entry name" value="ENKURIN"/>
    <property type="match status" value="1"/>
</dbReference>
<keyword evidence="8" id="KW-1185">Reference proteome</keyword>
<keyword evidence="4" id="KW-0206">Cytoskeleton</keyword>
<evidence type="ECO:0000313" key="7">
    <source>
        <dbReference type="EMBL" id="KAH6597512.1"/>
    </source>
</evidence>
<dbReference type="EMBL" id="JAFCIX010000143">
    <property type="protein sequence ID" value="KAH6597512.1"/>
    <property type="molecule type" value="Genomic_DNA"/>
</dbReference>
<dbReference type="PANTHER" id="PTHR21490">
    <property type="entry name" value="ENKURIN-RELATED"/>
    <property type="match status" value="1"/>
</dbReference>
<evidence type="ECO:0000259" key="6">
    <source>
        <dbReference type="PROSITE" id="PS51665"/>
    </source>
</evidence>
<proteinExistence type="predicted"/>